<name>A0AAV4NEG5_CAEEX</name>
<accession>A0AAV4NEG5</accession>
<dbReference type="EMBL" id="BPLR01003265">
    <property type="protein sequence ID" value="GIX82744.1"/>
    <property type="molecule type" value="Genomic_DNA"/>
</dbReference>
<organism evidence="1 2">
    <name type="scientific">Caerostris extrusa</name>
    <name type="common">Bark spider</name>
    <name type="synonym">Caerostris bankana</name>
    <dbReference type="NCBI Taxonomy" id="172846"/>
    <lineage>
        <taxon>Eukaryota</taxon>
        <taxon>Metazoa</taxon>
        <taxon>Ecdysozoa</taxon>
        <taxon>Arthropoda</taxon>
        <taxon>Chelicerata</taxon>
        <taxon>Arachnida</taxon>
        <taxon>Araneae</taxon>
        <taxon>Araneomorphae</taxon>
        <taxon>Entelegynae</taxon>
        <taxon>Araneoidea</taxon>
        <taxon>Araneidae</taxon>
        <taxon>Caerostris</taxon>
    </lineage>
</organism>
<sequence>MIMYKSAFRSNGYLQLRHIVQKWNGLEMNLSKRDKTYPAIQKSILSKRGKWSEEFIETRQNLSSDPEEHIIKKREWSEEFIETETKLNQRSRRVSKK</sequence>
<proteinExistence type="predicted"/>
<gene>
    <name evidence="1" type="ORF">CEXT_16231</name>
</gene>
<reference evidence="1 2" key="1">
    <citation type="submission" date="2021-06" db="EMBL/GenBank/DDBJ databases">
        <title>Caerostris extrusa draft genome.</title>
        <authorList>
            <person name="Kono N."/>
            <person name="Arakawa K."/>
        </authorList>
    </citation>
    <scope>NUCLEOTIDE SEQUENCE [LARGE SCALE GENOMIC DNA]</scope>
</reference>
<dbReference type="Proteomes" id="UP001054945">
    <property type="component" value="Unassembled WGS sequence"/>
</dbReference>
<evidence type="ECO:0000313" key="2">
    <source>
        <dbReference type="Proteomes" id="UP001054945"/>
    </source>
</evidence>
<protein>
    <submittedName>
        <fullName evidence="1">Uncharacterized protein</fullName>
    </submittedName>
</protein>
<evidence type="ECO:0000313" key="1">
    <source>
        <dbReference type="EMBL" id="GIX82744.1"/>
    </source>
</evidence>
<keyword evidence="2" id="KW-1185">Reference proteome</keyword>
<comment type="caution">
    <text evidence="1">The sequence shown here is derived from an EMBL/GenBank/DDBJ whole genome shotgun (WGS) entry which is preliminary data.</text>
</comment>
<dbReference type="AlphaFoldDB" id="A0AAV4NEG5"/>